<keyword evidence="1" id="KW-0732">Signal</keyword>
<evidence type="ECO:0000256" key="1">
    <source>
        <dbReference type="SAM" id="SignalP"/>
    </source>
</evidence>
<accession>A0AAW4L6L8</accession>
<keyword evidence="3" id="KW-1185">Reference proteome</keyword>
<feature type="signal peptide" evidence="1">
    <location>
        <begin position="1"/>
        <end position="21"/>
    </location>
</feature>
<organism evidence="2 3">
    <name type="scientific">Geoanaerobacter pelophilus</name>
    <dbReference type="NCBI Taxonomy" id="60036"/>
    <lineage>
        <taxon>Bacteria</taxon>
        <taxon>Pseudomonadati</taxon>
        <taxon>Thermodesulfobacteriota</taxon>
        <taxon>Desulfuromonadia</taxon>
        <taxon>Geobacterales</taxon>
        <taxon>Geobacteraceae</taxon>
        <taxon>Geoanaerobacter</taxon>
    </lineage>
</organism>
<reference evidence="2 3" key="1">
    <citation type="submission" date="2021-05" db="EMBL/GenBank/DDBJ databases">
        <title>The draft genome of Geobacter pelophilus DSM 12255.</title>
        <authorList>
            <person name="Xu Z."/>
            <person name="Masuda Y."/>
            <person name="Itoh H."/>
            <person name="Senoo K."/>
        </authorList>
    </citation>
    <scope>NUCLEOTIDE SEQUENCE [LARGE SCALE GENOMIC DNA]</scope>
    <source>
        <strain evidence="2 3">DSM 12255</strain>
    </source>
</reference>
<evidence type="ECO:0000313" key="3">
    <source>
        <dbReference type="Proteomes" id="UP000811899"/>
    </source>
</evidence>
<dbReference type="AlphaFoldDB" id="A0AAW4L6L8"/>
<feature type="chain" id="PRO_5043890511" evidence="1">
    <location>
        <begin position="22"/>
        <end position="247"/>
    </location>
</feature>
<proteinExistence type="predicted"/>
<gene>
    <name evidence="2" type="ORF">KI809_07910</name>
</gene>
<dbReference type="Proteomes" id="UP000811899">
    <property type="component" value="Unassembled WGS sequence"/>
</dbReference>
<evidence type="ECO:0000313" key="2">
    <source>
        <dbReference type="EMBL" id="MBT0664225.1"/>
    </source>
</evidence>
<name>A0AAW4L6L8_9BACT</name>
<protein>
    <submittedName>
        <fullName evidence="2">Fibronectin type III domain-containing protein</fullName>
    </submittedName>
</protein>
<dbReference type="EMBL" id="JAHCVJ010000002">
    <property type="protein sequence ID" value="MBT0664225.1"/>
    <property type="molecule type" value="Genomic_DNA"/>
</dbReference>
<sequence>MIRFAAVVLMLFCLTACGRKGALIAPEALVPAKIKDFTVVQKGEELQLSWSLPKRLESGGKLTDLAGFKLLAREMSLGAGCPDCPESWRLLKQFDLEYLKGATSLGDRLFYRDLEAKQGIGYHYRLIAFTKGAAESAPAEARFTKQPPLPAPVLKTTATTSSVTLECSAVALPAGYLPTGCAIYRAKQGESAPLTPYARLANFGKYEDTLLEPGVTYLYQATQTATVNGYSFEGVPATASAKLAEPD</sequence>
<dbReference type="RefSeq" id="WP_214170984.1">
    <property type="nucleotide sequence ID" value="NZ_JAHCVJ010000002.1"/>
</dbReference>
<comment type="caution">
    <text evidence="2">The sequence shown here is derived from an EMBL/GenBank/DDBJ whole genome shotgun (WGS) entry which is preliminary data.</text>
</comment>